<dbReference type="InterPro" id="IPR003653">
    <property type="entry name" value="Peptidase_C48_C"/>
</dbReference>
<dbReference type="EMBL" id="QGKV02000759">
    <property type="protein sequence ID" value="KAF3560809.1"/>
    <property type="molecule type" value="Genomic_DNA"/>
</dbReference>
<organism evidence="6 7">
    <name type="scientific">Brassica cretica</name>
    <name type="common">Mustard</name>
    <dbReference type="NCBI Taxonomy" id="69181"/>
    <lineage>
        <taxon>Eukaryota</taxon>
        <taxon>Viridiplantae</taxon>
        <taxon>Streptophyta</taxon>
        <taxon>Embryophyta</taxon>
        <taxon>Tracheophyta</taxon>
        <taxon>Spermatophyta</taxon>
        <taxon>Magnoliopsida</taxon>
        <taxon>eudicotyledons</taxon>
        <taxon>Gunneridae</taxon>
        <taxon>Pentapetalae</taxon>
        <taxon>rosids</taxon>
        <taxon>malvids</taxon>
        <taxon>Brassicales</taxon>
        <taxon>Brassicaceae</taxon>
        <taxon>Brassiceae</taxon>
        <taxon>Brassica</taxon>
    </lineage>
</organism>
<evidence type="ECO:0000313" key="7">
    <source>
        <dbReference type="Proteomes" id="UP000266723"/>
    </source>
</evidence>
<keyword evidence="7" id="KW-1185">Reference proteome</keyword>
<feature type="region of interest" description="Disordered" evidence="4">
    <location>
        <begin position="1"/>
        <end position="29"/>
    </location>
</feature>
<evidence type="ECO:0000256" key="2">
    <source>
        <dbReference type="ARBA" id="ARBA00022670"/>
    </source>
</evidence>
<evidence type="ECO:0000256" key="3">
    <source>
        <dbReference type="ARBA" id="ARBA00022801"/>
    </source>
</evidence>
<dbReference type="InterPro" id="IPR038765">
    <property type="entry name" value="Papain-like_cys_pep_sf"/>
</dbReference>
<proteinExistence type="inferred from homology"/>
<evidence type="ECO:0000256" key="1">
    <source>
        <dbReference type="ARBA" id="ARBA00005234"/>
    </source>
</evidence>
<feature type="domain" description="Ubiquitin-like protease family profile" evidence="5">
    <location>
        <begin position="379"/>
        <end position="440"/>
    </location>
</feature>
<comment type="similarity">
    <text evidence="1">Belongs to the peptidase C48 family.</text>
</comment>
<dbReference type="Pfam" id="PF02902">
    <property type="entry name" value="Peptidase_C48"/>
    <property type="match status" value="1"/>
</dbReference>
<dbReference type="SUPFAM" id="SSF54001">
    <property type="entry name" value="Cysteine proteinases"/>
    <property type="match status" value="1"/>
</dbReference>
<accession>A0ABQ7CPR9</accession>
<sequence>MRSQKRKVKASKEKNEKEDSAEFTEGDTLDQDASNLIANMVSTQLKEEISGIVERVTTRVDLQVKCDHGTEPGREDQSDAVINSVCSRLRNDVPVKPHDINQNVTQIGKNQPDRNVESRSLLSGHIPIQGTTQNVEPADAINKALENITPATLPLPDLDITEGPAVSANPIQDRRTGVLDPVSTEDAQVTHPSEVNEPSFSLGVGVSQAAPNTIVVNAKPLEYVLPASRPAEPPIAPRKSTISRVTPAGLDDFKCDPTVVGGLIFMRDLEQHYLGVLEQVTGMQSTNIGRDHSVPMFDFLDIALRSTQMAPKVMDSLMAFINIQTSLNDTTVIVSETNLPATLMSHHSRFVKTSVKDRLKFKFSGDALCCITPRFKGRLYFPFNIDQQHWVGSCVDFKAGVLHVLDCNTALMSDSLMRKELTPVANMLPFILMEAARASQARS</sequence>
<gene>
    <name evidence="6" type="ORF">DY000_02013942</name>
</gene>
<comment type="caution">
    <text evidence="6">The sequence shown here is derived from an EMBL/GenBank/DDBJ whole genome shotgun (WGS) entry which is preliminary data.</text>
</comment>
<feature type="compositionally biased region" description="Basic and acidic residues" evidence="4">
    <location>
        <begin position="10"/>
        <end position="20"/>
    </location>
</feature>
<reference evidence="6 7" key="1">
    <citation type="journal article" date="2020" name="BMC Genomics">
        <title>Intraspecific diversification of the crop wild relative Brassica cretica Lam. using demographic model selection.</title>
        <authorList>
            <person name="Kioukis A."/>
            <person name="Michalopoulou V.A."/>
            <person name="Briers L."/>
            <person name="Pirintsos S."/>
            <person name="Studholme D.J."/>
            <person name="Pavlidis P."/>
            <person name="Sarris P.F."/>
        </authorList>
    </citation>
    <scope>NUCLEOTIDE SEQUENCE [LARGE SCALE GENOMIC DNA]</scope>
    <source>
        <strain evidence="7">cv. PFS-1207/04</strain>
    </source>
</reference>
<keyword evidence="2" id="KW-0645">Protease</keyword>
<evidence type="ECO:0000256" key="4">
    <source>
        <dbReference type="SAM" id="MobiDB-lite"/>
    </source>
</evidence>
<evidence type="ECO:0000313" key="6">
    <source>
        <dbReference type="EMBL" id="KAF3560809.1"/>
    </source>
</evidence>
<evidence type="ECO:0000259" key="5">
    <source>
        <dbReference type="Pfam" id="PF02902"/>
    </source>
</evidence>
<keyword evidence="3" id="KW-0378">Hydrolase</keyword>
<protein>
    <recommendedName>
        <fullName evidence="5">Ubiquitin-like protease family profile domain-containing protein</fullName>
    </recommendedName>
</protein>
<name>A0ABQ7CPR9_BRACR</name>
<dbReference type="Proteomes" id="UP000266723">
    <property type="component" value="Unassembled WGS sequence"/>
</dbReference>